<accession>A0A828XXH1</accession>
<name>A0A828XXH1_9LEPT</name>
<dbReference type="Proteomes" id="UP000006339">
    <property type="component" value="Unassembled WGS sequence"/>
</dbReference>
<reference evidence="1" key="1">
    <citation type="submission" date="2012-10" db="EMBL/GenBank/DDBJ databases">
        <authorList>
            <person name="Harkins D.M."/>
            <person name="Durkin A.S."/>
            <person name="Brinkac L.M."/>
            <person name="Selengut J.D."/>
            <person name="Sanka R."/>
            <person name="DePew J."/>
            <person name="Purushe J."/>
            <person name="Picardeau M."/>
            <person name="Werts C."/>
            <person name="Goarant C."/>
            <person name="Vinetz J.M."/>
            <person name="Sutton G.G."/>
            <person name="Nelson W.C."/>
            <person name="Fouts D.E."/>
        </authorList>
    </citation>
    <scope>NUCLEOTIDE SEQUENCE [LARGE SCALE GENOMIC DNA]</scope>
    <source>
        <strain evidence="1">200802841</strain>
    </source>
</reference>
<keyword evidence="2" id="KW-1185">Reference proteome</keyword>
<organism evidence="1 2">
    <name type="scientific">Leptospira kirschneri str. 200802841</name>
    <dbReference type="NCBI Taxonomy" id="1193047"/>
    <lineage>
        <taxon>Bacteria</taxon>
        <taxon>Pseudomonadati</taxon>
        <taxon>Spirochaetota</taxon>
        <taxon>Spirochaetia</taxon>
        <taxon>Leptospirales</taxon>
        <taxon>Leptospiraceae</taxon>
        <taxon>Leptospira</taxon>
    </lineage>
</organism>
<proteinExistence type="predicted"/>
<protein>
    <submittedName>
        <fullName evidence="1">Uncharacterized protein</fullName>
    </submittedName>
</protein>
<sequence length="37" mass="4787">MFKRWVFLFRSLKKIIFGNFLFNKKLNFKRIRFLLFE</sequence>
<comment type="caution">
    <text evidence="1">The sequence shown here is derived from an EMBL/GenBank/DDBJ whole genome shotgun (WGS) entry which is preliminary data.</text>
</comment>
<evidence type="ECO:0000313" key="2">
    <source>
        <dbReference type="Proteomes" id="UP000006339"/>
    </source>
</evidence>
<evidence type="ECO:0000313" key="1">
    <source>
        <dbReference type="EMBL" id="EKO50073.1"/>
    </source>
</evidence>
<dbReference type="EMBL" id="AKWH02000068">
    <property type="protein sequence ID" value="EKO50073.1"/>
    <property type="molecule type" value="Genomic_DNA"/>
</dbReference>
<dbReference type="AlphaFoldDB" id="A0A828XXH1"/>
<gene>
    <name evidence="1" type="ORF">LEP1GSC131_2640</name>
</gene>